<protein>
    <submittedName>
        <fullName evidence="1">Uncharacterized protein</fullName>
    </submittedName>
</protein>
<gene>
    <name evidence="1" type="ORF">AVDCRST_MAG55-2495</name>
</gene>
<name>A0A6J4PXG0_9ACTN</name>
<dbReference type="EMBL" id="CADCUZ010000120">
    <property type="protein sequence ID" value="CAA9428681.1"/>
    <property type="molecule type" value="Genomic_DNA"/>
</dbReference>
<dbReference type="AlphaFoldDB" id="A0A6J4PXG0"/>
<proteinExistence type="predicted"/>
<reference evidence="1" key="1">
    <citation type="submission" date="2020-02" db="EMBL/GenBank/DDBJ databases">
        <authorList>
            <person name="Meier V. D."/>
        </authorList>
    </citation>
    <scope>NUCLEOTIDE SEQUENCE</scope>
    <source>
        <strain evidence="1">AVDCRST_MAG55</strain>
    </source>
</reference>
<evidence type="ECO:0000313" key="1">
    <source>
        <dbReference type="EMBL" id="CAA9428681.1"/>
    </source>
</evidence>
<organism evidence="1">
    <name type="scientific">uncultured Rubrobacteraceae bacterium</name>
    <dbReference type="NCBI Taxonomy" id="349277"/>
    <lineage>
        <taxon>Bacteria</taxon>
        <taxon>Bacillati</taxon>
        <taxon>Actinomycetota</taxon>
        <taxon>Rubrobacteria</taxon>
        <taxon>Rubrobacterales</taxon>
        <taxon>Rubrobacteraceae</taxon>
        <taxon>environmental samples</taxon>
    </lineage>
</organism>
<sequence>MQPIRWNSLIINSWPEEIETTLSEIAKIAYLGLLDLVEPDEKDERRRAPGR</sequence>
<accession>A0A6J4PXG0</accession>